<dbReference type="Pfam" id="PF01627">
    <property type="entry name" value="Hpt"/>
    <property type="match status" value="1"/>
</dbReference>
<keyword evidence="9" id="KW-0067">ATP-binding</keyword>
<keyword evidence="5 11" id="KW-0597">Phosphoprotein</keyword>
<dbReference type="Gene3D" id="3.30.565.10">
    <property type="entry name" value="Histidine kinase-like ATPase, C-terminal domain"/>
    <property type="match status" value="1"/>
</dbReference>
<dbReference type="InterPro" id="IPR036641">
    <property type="entry name" value="HPT_dom_sf"/>
</dbReference>
<evidence type="ECO:0000256" key="10">
    <source>
        <dbReference type="ARBA" id="ARBA00023012"/>
    </source>
</evidence>
<dbReference type="InterPro" id="IPR037006">
    <property type="entry name" value="CheA-like_homodim_sf"/>
</dbReference>
<dbReference type="InterPro" id="IPR036061">
    <property type="entry name" value="CheW-like_dom_sf"/>
</dbReference>
<dbReference type="InterPro" id="IPR036890">
    <property type="entry name" value="HATPase_C_sf"/>
</dbReference>
<evidence type="ECO:0000256" key="7">
    <source>
        <dbReference type="ARBA" id="ARBA00022741"/>
    </source>
</evidence>
<feature type="modified residue" description="Phosphohistidine" evidence="11">
    <location>
        <position position="46"/>
    </location>
</feature>
<dbReference type="RefSeq" id="WP_048048167.1">
    <property type="nucleotide sequence ID" value="NZ_JJQU01000083.1"/>
</dbReference>
<evidence type="ECO:0000256" key="3">
    <source>
        <dbReference type="ARBA" id="ARBA00021495"/>
    </source>
</evidence>
<dbReference type="InterPro" id="IPR008207">
    <property type="entry name" value="Sig_transdc_His_kin_Hpt_dom"/>
</dbReference>
<evidence type="ECO:0000256" key="5">
    <source>
        <dbReference type="ARBA" id="ARBA00022553"/>
    </source>
</evidence>
<dbReference type="Gene3D" id="2.30.30.40">
    <property type="entry name" value="SH3 Domains"/>
    <property type="match status" value="1"/>
</dbReference>
<proteinExistence type="predicted"/>
<dbReference type="GO" id="GO:0000155">
    <property type="term" value="F:phosphorelay sensor kinase activity"/>
    <property type="evidence" value="ECO:0007669"/>
    <property type="project" value="InterPro"/>
</dbReference>
<dbReference type="SUPFAM" id="SSF47226">
    <property type="entry name" value="Histidine-containing phosphotransfer domain, HPT domain"/>
    <property type="match status" value="1"/>
</dbReference>
<dbReference type="PANTHER" id="PTHR43395:SF10">
    <property type="entry name" value="CHEMOTAXIS PROTEIN CHEA"/>
    <property type="match status" value="1"/>
</dbReference>
<keyword evidence="7" id="KW-0547">Nucleotide-binding</keyword>
<dbReference type="PRINTS" id="PR00344">
    <property type="entry name" value="BCTRLSENSOR"/>
</dbReference>
<evidence type="ECO:0000313" key="17">
    <source>
        <dbReference type="Proteomes" id="UP000034152"/>
    </source>
</evidence>
<name>A0A0F8U7Y8_METMZ</name>
<protein>
    <recommendedName>
        <fullName evidence="3">Chemotaxis protein CheA</fullName>
        <ecNumber evidence="2">2.7.13.3</ecNumber>
    </recommendedName>
</protein>
<dbReference type="SMART" id="SM00073">
    <property type="entry name" value="HPT"/>
    <property type="match status" value="1"/>
</dbReference>
<dbReference type="GO" id="GO:0006935">
    <property type="term" value="P:chemotaxis"/>
    <property type="evidence" value="ECO:0007669"/>
    <property type="project" value="UniProtKB-KW"/>
</dbReference>
<dbReference type="CDD" id="cd00088">
    <property type="entry name" value="HPT"/>
    <property type="match status" value="1"/>
</dbReference>
<evidence type="ECO:0000313" key="16">
    <source>
        <dbReference type="EMBL" id="KKH87381.1"/>
    </source>
</evidence>
<feature type="region of interest" description="Disordered" evidence="12">
    <location>
        <begin position="164"/>
        <end position="222"/>
    </location>
</feature>
<dbReference type="InterPro" id="IPR002545">
    <property type="entry name" value="CheW-lke_dom"/>
</dbReference>
<dbReference type="Pfam" id="PF02518">
    <property type="entry name" value="HATPase_c"/>
    <property type="match status" value="1"/>
</dbReference>
<evidence type="ECO:0000259" key="15">
    <source>
        <dbReference type="PROSITE" id="PS50894"/>
    </source>
</evidence>
<dbReference type="PROSITE" id="PS50851">
    <property type="entry name" value="CHEW"/>
    <property type="match status" value="1"/>
</dbReference>
<keyword evidence="8" id="KW-0418">Kinase</keyword>
<dbReference type="SUPFAM" id="SSF55874">
    <property type="entry name" value="ATPase domain of HSP90 chaperone/DNA topoisomerase II/histidine kinase"/>
    <property type="match status" value="1"/>
</dbReference>
<evidence type="ECO:0000256" key="2">
    <source>
        <dbReference type="ARBA" id="ARBA00012438"/>
    </source>
</evidence>
<dbReference type="PANTHER" id="PTHR43395">
    <property type="entry name" value="SENSOR HISTIDINE KINASE CHEA"/>
    <property type="match status" value="1"/>
</dbReference>
<dbReference type="SUPFAM" id="SSF50341">
    <property type="entry name" value="CheW-like"/>
    <property type="match status" value="1"/>
</dbReference>
<keyword evidence="4" id="KW-0145">Chemotaxis</keyword>
<dbReference type="Pfam" id="PF01584">
    <property type="entry name" value="CheW"/>
    <property type="match status" value="1"/>
</dbReference>
<gene>
    <name evidence="16" type="ORF">DU80_07705</name>
</gene>
<sequence>MDMSKYIGIFRSESEKNIQEMSDSLLALEQNPENAEQMNILFRSAHTFKGMAATMGFKQIVELTHEMESLIDRSRTGKLTLDSYLIDILFECLDTLERLVEEVCAGMENKIVGREGDRSEGSNSGPDAEKILETLRTINNPSEEYILQKNEFCTFSLDKGIEEKGKRQEVKEKTGEKTEEKAGEKEKGEKEEETEGREKNEKERQSGKEVKTQSPKIHSSRVSTEKLDKLMNLVGELVINRSRVKELTGKLKSKDLDFALSDYQKLTRELQEEVLEIRMIPLDHITNIFPRMIRDLARGQNKKIDFIIRGKEIKIDRAIIEEIGDPLVHLLRNAVDHGIETPEKRVELGKEETGKIIITASRQQNYVLIRIEDDGKGIDAEEIRKIAFQRRLISRDEAEQLSERELIQLIFTPGLSTASEVTDLSGRGVGMDIVKNRIEHLGGSIKVDSKPGTGSRFELRLPITIALCQSMLVKVGMERYAIPFTNIIKSISVRKKDVRHIRSEEVILINEKTLPLLRLRKLFQLPAIENEENLDIVIVEKAGQYIGLVVDSLLGKQEIIIKTFKSRLLEKTRGFAGATVMGDGSVILILDINSIT</sequence>
<keyword evidence="6" id="KW-0808">Transferase</keyword>
<feature type="compositionally biased region" description="Basic and acidic residues" evidence="12">
    <location>
        <begin position="164"/>
        <end position="211"/>
    </location>
</feature>
<evidence type="ECO:0000256" key="4">
    <source>
        <dbReference type="ARBA" id="ARBA00022500"/>
    </source>
</evidence>
<feature type="domain" description="CheW-like" evidence="14">
    <location>
        <begin position="467"/>
        <end position="596"/>
    </location>
</feature>
<evidence type="ECO:0000256" key="1">
    <source>
        <dbReference type="ARBA" id="ARBA00000085"/>
    </source>
</evidence>
<accession>A0A0F8U7Y8</accession>
<keyword evidence="10" id="KW-0902">Two-component regulatory system</keyword>
<feature type="compositionally biased region" description="Polar residues" evidence="12">
    <location>
        <begin position="212"/>
        <end position="222"/>
    </location>
</feature>
<evidence type="ECO:0000259" key="13">
    <source>
        <dbReference type="PROSITE" id="PS50109"/>
    </source>
</evidence>
<dbReference type="PROSITE" id="PS50109">
    <property type="entry name" value="HIS_KIN"/>
    <property type="match status" value="1"/>
</dbReference>
<dbReference type="CDD" id="cd00731">
    <property type="entry name" value="CheA_reg"/>
    <property type="match status" value="1"/>
</dbReference>
<evidence type="ECO:0000256" key="11">
    <source>
        <dbReference type="PROSITE-ProRule" id="PRU00110"/>
    </source>
</evidence>
<dbReference type="PATRIC" id="fig|2209.56.peg.1677"/>
<dbReference type="Gene3D" id="1.20.120.160">
    <property type="entry name" value="HPT domain"/>
    <property type="match status" value="1"/>
</dbReference>
<evidence type="ECO:0000256" key="8">
    <source>
        <dbReference type="ARBA" id="ARBA00022777"/>
    </source>
</evidence>
<feature type="domain" description="Histidine kinase" evidence="13">
    <location>
        <begin position="221"/>
        <end position="465"/>
    </location>
</feature>
<dbReference type="InterPro" id="IPR004358">
    <property type="entry name" value="Sig_transdc_His_kin-like_C"/>
</dbReference>
<dbReference type="CDD" id="cd16916">
    <property type="entry name" value="HATPase_CheA-like"/>
    <property type="match status" value="1"/>
</dbReference>
<organism evidence="16 17">
    <name type="scientific">Methanosarcina mazei</name>
    <name type="common">Methanosarcina frisia</name>
    <dbReference type="NCBI Taxonomy" id="2209"/>
    <lineage>
        <taxon>Archaea</taxon>
        <taxon>Methanobacteriati</taxon>
        <taxon>Methanobacteriota</taxon>
        <taxon>Stenosarchaea group</taxon>
        <taxon>Methanomicrobia</taxon>
        <taxon>Methanosarcinales</taxon>
        <taxon>Methanosarcinaceae</taxon>
        <taxon>Methanosarcina</taxon>
    </lineage>
</organism>
<dbReference type="InterPro" id="IPR005467">
    <property type="entry name" value="His_kinase_dom"/>
</dbReference>
<dbReference type="SMART" id="SM00260">
    <property type="entry name" value="CheW"/>
    <property type="match status" value="1"/>
</dbReference>
<dbReference type="Pfam" id="PF02895">
    <property type="entry name" value="H-kinase_dim"/>
    <property type="match status" value="1"/>
</dbReference>
<feature type="domain" description="HPt" evidence="15">
    <location>
        <begin position="1"/>
        <end position="103"/>
    </location>
</feature>
<dbReference type="EC" id="2.7.13.3" evidence="2"/>
<dbReference type="EMBL" id="JJQU01000083">
    <property type="protein sequence ID" value="KKH87381.1"/>
    <property type="molecule type" value="Genomic_DNA"/>
</dbReference>
<dbReference type="GO" id="GO:0005524">
    <property type="term" value="F:ATP binding"/>
    <property type="evidence" value="ECO:0007669"/>
    <property type="project" value="UniProtKB-KW"/>
</dbReference>
<comment type="catalytic activity">
    <reaction evidence="1">
        <text>ATP + protein L-histidine = ADP + protein N-phospho-L-histidine.</text>
        <dbReference type="EC" id="2.7.13.3"/>
    </reaction>
</comment>
<dbReference type="Gene3D" id="1.10.287.560">
    <property type="entry name" value="Histidine kinase CheA-like, homodimeric domain"/>
    <property type="match status" value="1"/>
</dbReference>
<dbReference type="InterPro" id="IPR051315">
    <property type="entry name" value="Bact_Chemotaxis_CheA"/>
</dbReference>
<dbReference type="SUPFAM" id="SSF47384">
    <property type="entry name" value="Homodimeric domain of signal transducing histidine kinase"/>
    <property type="match status" value="1"/>
</dbReference>
<dbReference type="InterPro" id="IPR036097">
    <property type="entry name" value="HisK_dim/P_sf"/>
</dbReference>
<evidence type="ECO:0000256" key="12">
    <source>
        <dbReference type="SAM" id="MobiDB-lite"/>
    </source>
</evidence>
<dbReference type="InterPro" id="IPR003594">
    <property type="entry name" value="HATPase_dom"/>
</dbReference>
<evidence type="ECO:0000256" key="9">
    <source>
        <dbReference type="ARBA" id="ARBA00022840"/>
    </source>
</evidence>
<comment type="caution">
    <text evidence="16">The sequence shown here is derived from an EMBL/GenBank/DDBJ whole genome shotgun (WGS) entry which is preliminary data.</text>
</comment>
<dbReference type="PROSITE" id="PS50894">
    <property type="entry name" value="HPT"/>
    <property type="match status" value="1"/>
</dbReference>
<dbReference type="SMART" id="SM01231">
    <property type="entry name" value="H-kinase_dim"/>
    <property type="match status" value="1"/>
</dbReference>
<reference evidence="16 17" key="1">
    <citation type="journal article" date="2015" name="ISME J.">
        <title>Genomic and phenotypic differentiation among Methanosarcina mazei populations from Columbia River sediment.</title>
        <authorList>
            <person name="Youngblut N.D."/>
            <person name="Wirth J.S."/>
            <person name="Henriksen J.R."/>
            <person name="Smith M."/>
            <person name="Simon H."/>
            <person name="Metcalf W.W."/>
            <person name="Whitaker R.J."/>
        </authorList>
    </citation>
    <scope>NUCLEOTIDE SEQUENCE [LARGE SCALE GENOMIC DNA]</scope>
    <source>
        <strain evidence="16 17">1.H.M.2.1</strain>
    </source>
</reference>
<dbReference type="SMART" id="SM00387">
    <property type="entry name" value="HATPase_c"/>
    <property type="match status" value="1"/>
</dbReference>
<evidence type="ECO:0000259" key="14">
    <source>
        <dbReference type="PROSITE" id="PS50851"/>
    </source>
</evidence>
<dbReference type="InterPro" id="IPR004105">
    <property type="entry name" value="CheA-like_dim"/>
</dbReference>
<dbReference type="Proteomes" id="UP000034152">
    <property type="component" value="Unassembled WGS sequence"/>
</dbReference>
<dbReference type="GO" id="GO:0005737">
    <property type="term" value="C:cytoplasm"/>
    <property type="evidence" value="ECO:0007669"/>
    <property type="project" value="InterPro"/>
</dbReference>
<dbReference type="AlphaFoldDB" id="A0A0F8U7Y8"/>
<dbReference type="FunFam" id="3.30.565.10:FF:000016">
    <property type="entry name" value="Chemotaxis protein CheA, putative"/>
    <property type="match status" value="1"/>
</dbReference>
<evidence type="ECO:0000256" key="6">
    <source>
        <dbReference type="ARBA" id="ARBA00022679"/>
    </source>
</evidence>